<feature type="active site" description="Proton donor/acceptor" evidence="5">
    <location>
        <position position="478"/>
    </location>
</feature>
<dbReference type="Gene3D" id="3.30.43.10">
    <property type="entry name" value="Uridine Diphospho-n-acetylenolpyruvylglucosamine Reductase, domain 2"/>
    <property type="match status" value="1"/>
</dbReference>
<dbReference type="GO" id="GO:0008610">
    <property type="term" value="P:lipid biosynthetic process"/>
    <property type="evidence" value="ECO:0007669"/>
    <property type="project" value="InterPro"/>
</dbReference>
<dbReference type="SUPFAM" id="SSF56176">
    <property type="entry name" value="FAD-binding/transporter-associated domain-like"/>
    <property type="match status" value="1"/>
</dbReference>
<protein>
    <submittedName>
        <fullName evidence="10">FAD-binding oxidoreductase</fullName>
    </submittedName>
</protein>
<evidence type="ECO:0000256" key="8">
    <source>
        <dbReference type="PIRSR" id="PIRSR625650-4"/>
    </source>
</evidence>
<dbReference type="Gene3D" id="3.30.300.330">
    <property type="match status" value="1"/>
</dbReference>
<dbReference type="InterPro" id="IPR016169">
    <property type="entry name" value="FAD-bd_PCMH_sub2"/>
</dbReference>
<keyword evidence="11" id="KW-1185">Reference proteome</keyword>
<dbReference type="Proteomes" id="UP000292373">
    <property type="component" value="Unassembled WGS sequence"/>
</dbReference>
<dbReference type="PROSITE" id="PS51387">
    <property type="entry name" value="FAD_PCMH"/>
    <property type="match status" value="1"/>
</dbReference>
<gene>
    <name evidence="10" type="ORF">ET989_07855</name>
</gene>
<dbReference type="InterPro" id="IPR006094">
    <property type="entry name" value="Oxid_FAD_bind_N"/>
</dbReference>
<dbReference type="Gene3D" id="3.30.465.10">
    <property type="match status" value="1"/>
</dbReference>
<evidence type="ECO:0000256" key="4">
    <source>
        <dbReference type="ARBA" id="ARBA00023002"/>
    </source>
</evidence>
<dbReference type="AlphaFoldDB" id="A0A4Q9KE56"/>
<evidence type="ECO:0000256" key="5">
    <source>
        <dbReference type="PIRSR" id="PIRSR625650-1"/>
    </source>
</evidence>
<dbReference type="OrthoDB" id="9811557at2"/>
<evidence type="ECO:0000256" key="6">
    <source>
        <dbReference type="PIRSR" id="PIRSR625650-2"/>
    </source>
</evidence>
<comment type="similarity">
    <text evidence="1">Belongs to the FAD-binding oxidoreductase/transferase type 4 family.</text>
</comment>
<dbReference type="PANTHER" id="PTHR46568:SF1">
    <property type="entry name" value="ALKYLDIHYDROXYACETONEPHOSPHATE SYNTHASE, PEROXISOMAL"/>
    <property type="match status" value="1"/>
</dbReference>
<evidence type="ECO:0000256" key="7">
    <source>
        <dbReference type="PIRSR" id="PIRSR625650-3"/>
    </source>
</evidence>
<dbReference type="InterPro" id="IPR036318">
    <property type="entry name" value="FAD-bd_PCMH-like_sf"/>
</dbReference>
<dbReference type="InterPro" id="IPR016164">
    <property type="entry name" value="FAD-linked_Oxase-like_C"/>
</dbReference>
<keyword evidence="4" id="KW-0560">Oxidoreductase</keyword>
<dbReference type="Gene3D" id="3.30.70.3450">
    <property type="match status" value="1"/>
</dbReference>
<dbReference type="PANTHER" id="PTHR46568">
    <property type="entry name" value="ALKYLDIHYDROXYACETONEPHOSPHATE SYNTHASE, PEROXISOMAL"/>
    <property type="match status" value="1"/>
</dbReference>
<name>A0A4Q9KE56_9ACTN</name>
<dbReference type="Gene3D" id="1.10.45.10">
    <property type="entry name" value="Vanillyl-alcohol Oxidase, Chain A, domain 4"/>
    <property type="match status" value="1"/>
</dbReference>
<evidence type="ECO:0000313" key="10">
    <source>
        <dbReference type="EMBL" id="TBT85068.1"/>
    </source>
</evidence>
<feature type="binding site" evidence="7">
    <location>
        <begin position="204"/>
        <end position="210"/>
    </location>
    <ligand>
        <name>FAD</name>
        <dbReference type="ChEBI" id="CHEBI:57692"/>
    </ligand>
</feature>
<dbReference type="GO" id="GO:0016491">
    <property type="term" value="F:oxidoreductase activity"/>
    <property type="evidence" value="ECO:0007669"/>
    <property type="project" value="UniProtKB-KW"/>
</dbReference>
<feature type="binding site" evidence="7">
    <location>
        <begin position="217"/>
        <end position="220"/>
    </location>
    <ligand>
        <name>FAD</name>
        <dbReference type="ChEBI" id="CHEBI:57692"/>
    </ligand>
</feature>
<evidence type="ECO:0000259" key="9">
    <source>
        <dbReference type="PROSITE" id="PS51387"/>
    </source>
</evidence>
<keyword evidence="2" id="KW-0285">Flavoprotein</keyword>
<dbReference type="SUPFAM" id="SSF55103">
    <property type="entry name" value="FAD-linked oxidases, C-terminal domain"/>
    <property type="match status" value="1"/>
</dbReference>
<sequence>MKQVKHMKWWGWGEEGVFFNYANKPAFAPFVKKHLGIDLRPRQVDTIPFDASTVPDSPLPDALRDALVAATASDRVTTDAHERVVHGHGSSVTELLHVSRFDYGRLPEVVVYPETDDEVAAVLRACVEADAVVVPFGGGTNISRSLQLDPTEARPIVSLDMGLLVGVHELDTESGLARIGAGMLGPDLEEALNARGWTLGHFPDSFTHSTLGGWAATRSSGMQSDKYGDIADIIRGMTVVRPSGTVTLKPVPSESTGPSLREMFIGSEGRLGVITDVWVRVHRLAEERVVVAYMYPTWSDAVDAIHSIAEAEVPTTFVRISDAHETAFSLSTQKEAVTLKKKVEAKAQEQLWAFMRRRGWDTDQMCISYVCFEGSKGDVDGRRRDVALIAKRHGALTLGTGPGALYDQKKFDTPYLRDFLLEQDVMGDVSETAAPWSRINTIHDSVYVAAQDAFDKLGKQGFIMCHLSHSYHVGACLYFTFAFQAGEEPDREYATVKTAIQQAFVDNGGTLSHHHGVGMEHAPWMEQVVSTEGVNLMRTLFNATDPGNHLNPGKIVDASLSLYDQL</sequence>
<dbReference type="InterPro" id="IPR016166">
    <property type="entry name" value="FAD-bd_PCMH"/>
</dbReference>
<feature type="site" description="Important for enzyme activity" evidence="8">
    <location>
        <position position="319"/>
    </location>
</feature>
<dbReference type="GO" id="GO:0071949">
    <property type="term" value="F:FAD binding"/>
    <property type="evidence" value="ECO:0007669"/>
    <property type="project" value="InterPro"/>
</dbReference>
<dbReference type="EMBL" id="SDMQ01000006">
    <property type="protein sequence ID" value="TBT85068.1"/>
    <property type="molecule type" value="Genomic_DNA"/>
</dbReference>
<comment type="cofactor">
    <cofactor evidence="7">
        <name>FAD</name>
        <dbReference type="ChEBI" id="CHEBI:57692"/>
    </cofactor>
</comment>
<dbReference type="InterPro" id="IPR016167">
    <property type="entry name" value="FAD-bd_PCMH_sub1"/>
</dbReference>
<dbReference type="RefSeq" id="WP_131167981.1">
    <property type="nucleotide sequence ID" value="NZ_SDMQ01000006.1"/>
</dbReference>
<feature type="binding site" evidence="7">
    <location>
        <begin position="268"/>
        <end position="274"/>
    </location>
    <ligand>
        <name>FAD</name>
        <dbReference type="ChEBI" id="CHEBI:57692"/>
    </ligand>
</feature>
<evidence type="ECO:0000313" key="11">
    <source>
        <dbReference type="Proteomes" id="UP000292373"/>
    </source>
</evidence>
<feature type="domain" description="FAD-binding PCMH-type" evidence="9">
    <location>
        <begin position="103"/>
        <end position="284"/>
    </location>
</feature>
<reference evidence="10 11" key="1">
    <citation type="submission" date="2019-01" db="EMBL/GenBank/DDBJ databases">
        <title>Lactibacter flavus gen. nov., sp. nov., a novel bacterium of the family Propionibacteriaceae isolated from raw milk and dairy products.</title>
        <authorList>
            <person name="Huptas C."/>
            <person name="Wenning M."/>
            <person name="Breitenwieser F."/>
            <person name="Doll E."/>
            <person name="Von Neubeck M."/>
            <person name="Busse H.-J."/>
            <person name="Scherer S."/>
        </authorList>
    </citation>
    <scope>NUCLEOTIDE SEQUENCE [LARGE SCALE GENOMIC DNA]</scope>
    <source>
        <strain evidence="10 11">KCTC 33808</strain>
    </source>
</reference>
<keyword evidence="3 7" id="KW-0274">FAD</keyword>
<dbReference type="InterPro" id="IPR016171">
    <property type="entry name" value="Vanillyl_alc_oxidase_C-sub2"/>
</dbReference>
<dbReference type="Pfam" id="PF02913">
    <property type="entry name" value="FAD-oxidase_C"/>
    <property type="match status" value="1"/>
</dbReference>
<organism evidence="10 11">
    <name type="scientific">Propioniciclava sinopodophylli</name>
    <dbReference type="NCBI Taxonomy" id="1837344"/>
    <lineage>
        <taxon>Bacteria</taxon>
        <taxon>Bacillati</taxon>
        <taxon>Actinomycetota</taxon>
        <taxon>Actinomycetes</taxon>
        <taxon>Propionibacteriales</taxon>
        <taxon>Propionibacteriaceae</taxon>
        <taxon>Propioniciclava</taxon>
    </lineage>
</organism>
<dbReference type="Pfam" id="PF01565">
    <property type="entry name" value="FAD_binding_4"/>
    <property type="match status" value="1"/>
</dbReference>
<dbReference type="InterPro" id="IPR025650">
    <property type="entry name" value="Alkyl-DHAP_Synthase"/>
</dbReference>
<evidence type="ECO:0000256" key="1">
    <source>
        <dbReference type="ARBA" id="ARBA00008000"/>
    </source>
</evidence>
<accession>A0A4Q9KE56</accession>
<dbReference type="GO" id="GO:0008609">
    <property type="term" value="F:alkylglycerone-phosphate synthase activity"/>
    <property type="evidence" value="ECO:0007669"/>
    <property type="project" value="InterPro"/>
</dbReference>
<evidence type="ECO:0000256" key="3">
    <source>
        <dbReference type="ARBA" id="ARBA00022827"/>
    </source>
</evidence>
<comment type="caution">
    <text evidence="10">The sequence shown here is derived from an EMBL/GenBank/DDBJ whole genome shotgun (WGS) entry which is preliminary data.</text>
</comment>
<feature type="binding site" evidence="6">
    <location>
        <position position="417"/>
    </location>
    <ligand>
        <name>substrate</name>
    </ligand>
</feature>
<dbReference type="InterPro" id="IPR004113">
    <property type="entry name" value="FAD-bd_oxidored_4_C"/>
</dbReference>
<evidence type="ECO:0000256" key="2">
    <source>
        <dbReference type="ARBA" id="ARBA00022630"/>
    </source>
</evidence>
<proteinExistence type="inferred from homology"/>